<feature type="binding site" evidence="8">
    <location>
        <position position="12"/>
    </location>
    <ligand>
        <name>substrate</name>
    </ligand>
</feature>
<evidence type="ECO:0000256" key="4">
    <source>
        <dbReference type="ARBA" id="ARBA00022605"/>
    </source>
</evidence>
<dbReference type="InterPro" id="IPR001653">
    <property type="entry name" value="DAP_epimerase_DapF"/>
</dbReference>
<feature type="active site" description="Proton donor" evidence="8">
    <location>
        <position position="80"/>
    </location>
</feature>
<comment type="subunit">
    <text evidence="8">Homodimer.</text>
</comment>
<gene>
    <name evidence="8 10" type="primary">dapF</name>
    <name evidence="10" type="ORF">LCB40_12390</name>
</gene>
<dbReference type="InterPro" id="IPR018510">
    <property type="entry name" value="DAP_epimerase_AS"/>
</dbReference>
<feature type="active site" evidence="9">
    <location>
        <position position="80"/>
    </location>
</feature>
<feature type="site" description="Could be important to modulate the pK values of the two catalytic cysteine residues" evidence="8">
    <location>
        <position position="171"/>
    </location>
</feature>
<feature type="site" description="Could be important to modulate the pK values of the two catalytic cysteine residues" evidence="8">
    <location>
        <position position="223"/>
    </location>
</feature>
<evidence type="ECO:0000313" key="11">
    <source>
        <dbReference type="Proteomes" id="UP000677218"/>
    </source>
</evidence>
<proteinExistence type="inferred from homology"/>
<dbReference type="Pfam" id="PF01678">
    <property type="entry name" value="DAP_epimerase"/>
    <property type="match status" value="2"/>
</dbReference>
<organism evidence="10 11">
    <name type="scientific">Lactobacillus corticis</name>
    <dbReference type="NCBI Taxonomy" id="2201249"/>
    <lineage>
        <taxon>Bacteria</taxon>
        <taxon>Bacillati</taxon>
        <taxon>Bacillota</taxon>
        <taxon>Bacilli</taxon>
        <taxon>Lactobacillales</taxon>
        <taxon>Lactobacillaceae</taxon>
        <taxon>Lactobacillus</taxon>
    </lineage>
</organism>
<dbReference type="GO" id="GO:0009089">
    <property type="term" value="P:lysine biosynthetic process via diaminopimelate"/>
    <property type="evidence" value="ECO:0007669"/>
    <property type="project" value="UniProtKB-UniRule"/>
</dbReference>
<evidence type="ECO:0000256" key="8">
    <source>
        <dbReference type="HAMAP-Rule" id="MF_00197"/>
    </source>
</evidence>
<dbReference type="PANTHER" id="PTHR31689:SF0">
    <property type="entry name" value="DIAMINOPIMELATE EPIMERASE"/>
    <property type="match status" value="1"/>
</dbReference>
<feature type="binding site" evidence="8">
    <location>
        <position position="169"/>
    </location>
    <ligand>
        <name>substrate</name>
    </ligand>
</feature>
<dbReference type="GO" id="GO:0008837">
    <property type="term" value="F:diaminopimelate epimerase activity"/>
    <property type="evidence" value="ECO:0007669"/>
    <property type="project" value="UniProtKB-UniRule"/>
</dbReference>
<keyword evidence="11" id="KW-1185">Reference proteome</keyword>
<feature type="binding site" evidence="8">
    <location>
        <begin position="223"/>
        <end position="224"/>
    </location>
    <ligand>
        <name>substrate</name>
    </ligand>
</feature>
<comment type="pathway">
    <text evidence="1 8">Amino-acid biosynthesis; L-lysine biosynthesis via DAP pathway; DL-2,6-diaminopimelate from LL-2,6-diaminopimelate: step 1/1.</text>
</comment>
<evidence type="ECO:0000256" key="9">
    <source>
        <dbReference type="PROSITE-ProRule" id="PRU10125"/>
    </source>
</evidence>
<accession>A0A916VJ83</accession>
<dbReference type="RefSeq" id="WP_212781051.1">
    <property type="nucleotide sequence ID" value="NZ_BMAY01000009.1"/>
</dbReference>
<keyword evidence="8" id="KW-0963">Cytoplasm</keyword>
<dbReference type="GO" id="GO:0005829">
    <property type="term" value="C:cytosol"/>
    <property type="evidence" value="ECO:0007669"/>
    <property type="project" value="TreeGrafter"/>
</dbReference>
<evidence type="ECO:0000256" key="7">
    <source>
        <dbReference type="ARBA" id="ARBA00051712"/>
    </source>
</evidence>
<dbReference type="HAMAP" id="MF_00197">
    <property type="entry name" value="DAP_epimerase"/>
    <property type="match status" value="1"/>
</dbReference>
<feature type="active site" description="Proton acceptor" evidence="8">
    <location>
        <position position="232"/>
    </location>
</feature>
<dbReference type="EC" id="5.1.1.7" evidence="3 8"/>
<dbReference type="Proteomes" id="UP000677218">
    <property type="component" value="Unassembled WGS sequence"/>
</dbReference>
<name>A0A916VJ83_9LACO</name>
<comment type="caution">
    <text evidence="8">Lacks conserved residue(s) required for the propagation of feature annotation.</text>
</comment>
<dbReference type="AlphaFoldDB" id="A0A916VJ83"/>
<evidence type="ECO:0000256" key="6">
    <source>
        <dbReference type="ARBA" id="ARBA00023235"/>
    </source>
</evidence>
<dbReference type="Gene3D" id="3.10.310.10">
    <property type="entry name" value="Diaminopimelate Epimerase, Chain A, domain 1"/>
    <property type="match status" value="2"/>
</dbReference>
<evidence type="ECO:0000256" key="2">
    <source>
        <dbReference type="ARBA" id="ARBA00010219"/>
    </source>
</evidence>
<sequence>MTQLLKVHGSQNNFFILDQTTLTTPLTQPELVHLAQVLANPKTGLLAGSDGLLVVDRSTHPGVLGKMQVINADGSIASMCGNGLRTVARYLSEKYQLAKFKVETMNADLEVRQAADFAPGVPAFAVEISPVSFDLKTLPLTNIGHQRLLDQYVPEFAPGLKFSALAVPNPHLIAYVKQADLTGPLLGELGKRLNGPNPYFTDGVNINFAQILGKNKLFIRTYERGVGFTNACGTGMSATSLAFALTHPDLGTFDQEITAYNPGGLVKTVLRHQADKYWIELIGNATVTHRIELPEASLHTAQKLSAEITATGEQENYQAFVESLPRLNSLQVFGDPS</sequence>
<comment type="catalytic activity">
    <reaction evidence="7 8">
        <text>(2S,6S)-2,6-diaminopimelate = meso-2,6-diaminopimelate</text>
        <dbReference type="Rhea" id="RHEA:15393"/>
        <dbReference type="ChEBI" id="CHEBI:57609"/>
        <dbReference type="ChEBI" id="CHEBI:57791"/>
        <dbReference type="EC" id="5.1.1.7"/>
    </reaction>
</comment>
<evidence type="ECO:0000256" key="5">
    <source>
        <dbReference type="ARBA" id="ARBA00023154"/>
    </source>
</evidence>
<protein>
    <recommendedName>
        <fullName evidence="3 8">Diaminopimelate epimerase</fullName>
        <shortName evidence="8">DAP epimerase</shortName>
        <ecNumber evidence="3 8">5.1.1.7</ecNumber>
    </recommendedName>
    <alternativeName>
        <fullName evidence="8">PLP-independent amino acid racemase</fullName>
    </alternativeName>
</protein>
<keyword evidence="6 8" id="KW-0413">Isomerase</keyword>
<comment type="subcellular location">
    <subcellularLocation>
        <location evidence="8">Cytoplasm</location>
    </subcellularLocation>
</comment>
<dbReference type="NCBIfam" id="TIGR00652">
    <property type="entry name" value="DapF"/>
    <property type="match status" value="1"/>
</dbReference>
<comment type="similarity">
    <text evidence="2 8">Belongs to the diaminopimelate epimerase family.</text>
</comment>
<keyword evidence="5 8" id="KW-0457">Lysine biosynthesis</keyword>
<comment type="caution">
    <text evidence="10">The sequence shown here is derived from an EMBL/GenBank/DDBJ whole genome shotgun (WGS) entry which is preliminary data.</text>
</comment>
<dbReference type="PROSITE" id="PS01326">
    <property type="entry name" value="DAP_EPIMERASE"/>
    <property type="match status" value="1"/>
</dbReference>
<evidence type="ECO:0000256" key="3">
    <source>
        <dbReference type="ARBA" id="ARBA00013080"/>
    </source>
</evidence>
<evidence type="ECO:0000256" key="1">
    <source>
        <dbReference type="ARBA" id="ARBA00005196"/>
    </source>
</evidence>
<reference evidence="10" key="1">
    <citation type="submission" date="2020-08" db="EMBL/GenBank/DDBJ databases">
        <title>Taxonomic study for Lactobacillus species isolated from hardwood bark.</title>
        <authorList>
            <person name="Tohno M."/>
            <person name="Tanizawa Y."/>
        </authorList>
    </citation>
    <scope>NUCLEOTIDE SEQUENCE</scope>
    <source>
        <strain evidence="10">B40</strain>
    </source>
</reference>
<feature type="binding site" evidence="8">
    <location>
        <begin position="233"/>
        <end position="234"/>
    </location>
    <ligand>
        <name>substrate</name>
    </ligand>
</feature>
<feature type="binding site" evidence="8">
    <location>
        <position position="71"/>
    </location>
    <ligand>
        <name>substrate</name>
    </ligand>
</feature>
<dbReference type="EMBL" id="BMAY01000009">
    <property type="protein sequence ID" value="GFZ27359.1"/>
    <property type="molecule type" value="Genomic_DNA"/>
</dbReference>
<dbReference type="PANTHER" id="PTHR31689">
    <property type="entry name" value="DIAMINOPIMELATE EPIMERASE, CHLOROPLASTIC"/>
    <property type="match status" value="1"/>
</dbReference>
<feature type="binding site" evidence="8">
    <location>
        <begin position="81"/>
        <end position="82"/>
    </location>
    <ligand>
        <name>substrate</name>
    </ligand>
</feature>
<evidence type="ECO:0000313" key="10">
    <source>
        <dbReference type="EMBL" id="GFZ27359.1"/>
    </source>
</evidence>
<dbReference type="SUPFAM" id="SSF54506">
    <property type="entry name" value="Diaminopimelate epimerase-like"/>
    <property type="match status" value="2"/>
</dbReference>
<keyword evidence="4 8" id="KW-0028">Amino-acid biosynthesis</keyword>
<comment type="function">
    <text evidence="8">Catalyzes the stereoinversion of LL-2,6-diaminopimelate (L,L-DAP) to meso-diaminopimelate (meso-DAP), a precursor of L-lysine and an essential component of the bacterial peptidoglycan.</text>
</comment>
<feature type="binding site" evidence="8">
    <location>
        <position position="205"/>
    </location>
    <ligand>
        <name>substrate</name>
    </ligand>
</feature>